<organism evidence="2 3">
    <name type="scientific">Amycolatopsis minnesotensis</name>
    <dbReference type="NCBI Taxonomy" id="337894"/>
    <lineage>
        <taxon>Bacteria</taxon>
        <taxon>Bacillati</taxon>
        <taxon>Actinomycetota</taxon>
        <taxon>Actinomycetes</taxon>
        <taxon>Pseudonocardiales</taxon>
        <taxon>Pseudonocardiaceae</taxon>
        <taxon>Amycolatopsis</taxon>
    </lineage>
</organism>
<keyword evidence="1" id="KW-0472">Membrane</keyword>
<proteinExistence type="predicted"/>
<comment type="caution">
    <text evidence="2">The sequence shown here is derived from an EMBL/GenBank/DDBJ whole genome shotgun (WGS) entry which is preliminary data.</text>
</comment>
<evidence type="ECO:0000256" key="1">
    <source>
        <dbReference type="SAM" id="Phobius"/>
    </source>
</evidence>
<feature type="transmembrane region" description="Helical" evidence="1">
    <location>
        <begin position="104"/>
        <end position="134"/>
    </location>
</feature>
<evidence type="ECO:0000313" key="2">
    <source>
        <dbReference type="EMBL" id="GAA1972517.1"/>
    </source>
</evidence>
<dbReference type="EMBL" id="BAAANN010000023">
    <property type="protein sequence ID" value="GAA1972517.1"/>
    <property type="molecule type" value="Genomic_DNA"/>
</dbReference>
<gene>
    <name evidence="2" type="ORF">GCM10009754_53860</name>
</gene>
<protein>
    <submittedName>
        <fullName evidence="2">Uncharacterized protein</fullName>
    </submittedName>
</protein>
<sequence>MMTDEPLMSGEAAPPLRMTMPGRLIAVLVFVVVQAAFNGFFGVLIASEISDAERHGQKLVSPALAYTAEYVSFAAAVLLVVSAILVAAGVIWGRNLLIVLEAVIIVNGVVMLVSGAPAAVVGIVLAGLTISVLLHDTVKAWLDFKAYHRRVG</sequence>
<accession>A0ABN2RPU5</accession>
<dbReference type="Proteomes" id="UP001501116">
    <property type="component" value="Unassembled WGS sequence"/>
</dbReference>
<name>A0ABN2RPU5_9PSEU</name>
<reference evidence="2 3" key="1">
    <citation type="journal article" date="2019" name="Int. J. Syst. Evol. Microbiol.">
        <title>The Global Catalogue of Microorganisms (GCM) 10K type strain sequencing project: providing services to taxonomists for standard genome sequencing and annotation.</title>
        <authorList>
            <consortium name="The Broad Institute Genomics Platform"/>
            <consortium name="The Broad Institute Genome Sequencing Center for Infectious Disease"/>
            <person name="Wu L."/>
            <person name="Ma J."/>
        </authorList>
    </citation>
    <scope>NUCLEOTIDE SEQUENCE [LARGE SCALE GENOMIC DNA]</scope>
    <source>
        <strain evidence="2 3">JCM 14545</strain>
    </source>
</reference>
<evidence type="ECO:0000313" key="3">
    <source>
        <dbReference type="Proteomes" id="UP001501116"/>
    </source>
</evidence>
<keyword evidence="1" id="KW-0812">Transmembrane</keyword>
<feature type="transmembrane region" description="Helical" evidence="1">
    <location>
        <begin position="70"/>
        <end position="92"/>
    </location>
</feature>
<keyword evidence="3" id="KW-1185">Reference proteome</keyword>
<keyword evidence="1" id="KW-1133">Transmembrane helix</keyword>
<feature type="transmembrane region" description="Helical" evidence="1">
    <location>
        <begin position="24"/>
        <end position="49"/>
    </location>
</feature>